<comment type="caution">
    <text evidence="3">The sequence shown here is derived from an EMBL/GenBank/DDBJ whole genome shotgun (WGS) entry which is preliminary data.</text>
</comment>
<protein>
    <recommendedName>
        <fullName evidence="2">Terminase large subunit gp17-like C-terminal domain-containing protein</fullName>
    </recommendedName>
</protein>
<sequence>KVAKYNPDYLAYVEVERERLGENHPLFLTQYCLLPIHGGGGYLSPQQRAQLQGEHVRKHQLDRSKVYVAGIDLAGEAETEEGAILRALKPRQDSTVVTIGELDFSIGDDAQKQSRVKVVEHYWWTGRKHAELYPQLIDVLKNVWHCRKVVVDATGVGQPVSSFLRQSLGSRVSPFTFTQRSKSELGFTLLAAINSGRLKMYAGDGSSEYQEFWFEIEKAKSQYRPSQTMNFYVDPAQGHDDFLMSLALLAEAAKQYVPRGARGSIT</sequence>
<dbReference type="EMBL" id="BARU01017827">
    <property type="protein sequence ID" value="GAH49352.1"/>
    <property type="molecule type" value="Genomic_DNA"/>
</dbReference>
<dbReference type="AlphaFoldDB" id="X1FWF6"/>
<evidence type="ECO:0000313" key="3">
    <source>
        <dbReference type="EMBL" id="GAH49352.1"/>
    </source>
</evidence>
<organism evidence="3">
    <name type="scientific">marine sediment metagenome</name>
    <dbReference type="NCBI Taxonomy" id="412755"/>
    <lineage>
        <taxon>unclassified sequences</taxon>
        <taxon>metagenomes</taxon>
        <taxon>ecological metagenomes</taxon>
    </lineage>
</organism>
<proteinExistence type="predicted"/>
<dbReference type="Pfam" id="PF17289">
    <property type="entry name" value="Terminase_6C"/>
    <property type="match status" value="1"/>
</dbReference>
<evidence type="ECO:0000259" key="2">
    <source>
        <dbReference type="Pfam" id="PF17289"/>
    </source>
</evidence>
<dbReference type="Gene3D" id="3.30.420.240">
    <property type="match status" value="1"/>
</dbReference>
<evidence type="ECO:0000256" key="1">
    <source>
        <dbReference type="ARBA" id="ARBA00022612"/>
    </source>
</evidence>
<feature type="domain" description="Terminase large subunit gp17-like C-terminal" evidence="2">
    <location>
        <begin position="112"/>
        <end position="242"/>
    </location>
</feature>
<name>X1FWF6_9ZZZZ</name>
<dbReference type="InterPro" id="IPR035421">
    <property type="entry name" value="Terminase_6C"/>
</dbReference>
<reference evidence="3" key="1">
    <citation type="journal article" date="2014" name="Front. Microbiol.">
        <title>High frequency of phylogenetically diverse reductive dehalogenase-homologous genes in deep subseafloor sedimentary metagenomes.</title>
        <authorList>
            <person name="Kawai M."/>
            <person name="Futagami T."/>
            <person name="Toyoda A."/>
            <person name="Takaki Y."/>
            <person name="Nishi S."/>
            <person name="Hori S."/>
            <person name="Arai W."/>
            <person name="Tsubouchi T."/>
            <person name="Morono Y."/>
            <person name="Uchiyama I."/>
            <person name="Ito T."/>
            <person name="Fujiyama A."/>
            <person name="Inagaki F."/>
            <person name="Takami H."/>
        </authorList>
    </citation>
    <scope>NUCLEOTIDE SEQUENCE</scope>
    <source>
        <strain evidence="3">Expedition CK06-06</strain>
    </source>
</reference>
<feature type="non-terminal residue" evidence="3">
    <location>
        <position position="1"/>
    </location>
</feature>
<gene>
    <name evidence="3" type="ORF">S03H2_29523</name>
</gene>
<accession>X1FWF6</accession>
<keyword evidence="1" id="KW-1188">Viral release from host cell</keyword>